<evidence type="ECO:0000313" key="4">
    <source>
        <dbReference type="Proteomes" id="UP001151516"/>
    </source>
</evidence>
<dbReference type="EMBL" id="JANBTX010000042">
    <property type="protein sequence ID" value="KAJ2688611.1"/>
    <property type="molecule type" value="Genomic_DNA"/>
</dbReference>
<dbReference type="Proteomes" id="UP001151516">
    <property type="component" value="Unassembled WGS sequence"/>
</dbReference>
<dbReference type="OrthoDB" id="441660at2759"/>
<organism evidence="3 4">
    <name type="scientific">Coemansia spiralis</name>
    <dbReference type="NCBI Taxonomy" id="417178"/>
    <lineage>
        <taxon>Eukaryota</taxon>
        <taxon>Fungi</taxon>
        <taxon>Fungi incertae sedis</taxon>
        <taxon>Zoopagomycota</taxon>
        <taxon>Kickxellomycotina</taxon>
        <taxon>Kickxellomycetes</taxon>
        <taxon>Kickxellales</taxon>
        <taxon>Kickxellaceae</taxon>
        <taxon>Coemansia</taxon>
    </lineage>
</organism>
<feature type="region of interest" description="Disordered" evidence="1">
    <location>
        <begin position="247"/>
        <end position="303"/>
    </location>
</feature>
<accession>A0A9W8GP25</accession>
<protein>
    <submittedName>
        <fullName evidence="3">Uncharacterized protein</fullName>
    </submittedName>
</protein>
<feature type="transmembrane region" description="Helical" evidence="2">
    <location>
        <begin position="160"/>
        <end position="181"/>
    </location>
</feature>
<feature type="transmembrane region" description="Helical" evidence="2">
    <location>
        <begin position="133"/>
        <end position="154"/>
    </location>
</feature>
<keyword evidence="4" id="KW-1185">Reference proteome</keyword>
<comment type="caution">
    <text evidence="3">The sequence shown here is derived from an EMBL/GenBank/DDBJ whole genome shotgun (WGS) entry which is preliminary data.</text>
</comment>
<keyword evidence="2" id="KW-0472">Membrane</keyword>
<evidence type="ECO:0000313" key="3">
    <source>
        <dbReference type="EMBL" id="KAJ2688611.1"/>
    </source>
</evidence>
<dbReference type="AlphaFoldDB" id="A0A9W8GP25"/>
<feature type="transmembrane region" description="Helical" evidence="2">
    <location>
        <begin position="37"/>
        <end position="59"/>
    </location>
</feature>
<feature type="compositionally biased region" description="Polar residues" evidence="1">
    <location>
        <begin position="289"/>
        <end position="303"/>
    </location>
</feature>
<evidence type="ECO:0000256" key="1">
    <source>
        <dbReference type="SAM" id="MobiDB-lite"/>
    </source>
</evidence>
<gene>
    <name evidence="3" type="ORF">IWW39_002083</name>
</gene>
<proteinExistence type="predicted"/>
<keyword evidence="2" id="KW-0812">Transmembrane</keyword>
<reference evidence="3" key="1">
    <citation type="submission" date="2022-07" db="EMBL/GenBank/DDBJ databases">
        <title>Phylogenomic reconstructions and comparative analyses of Kickxellomycotina fungi.</title>
        <authorList>
            <person name="Reynolds N.K."/>
            <person name="Stajich J.E."/>
            <person name="Barry K."/>
            <person name="Grigoriev I.V."/>
            <person name="Crous P."/>
            <person name="Smith M.E."/>
        </authorList>
    </citation>
    <scope>NUCLEOTIDE SEQUENCE</scope>
    <source>
        <strain evidence="3">CBS 109367</strain>
    </source>
</reference>
<keyword evidence="2" id="KW-1133">Transmembrane helix</keyword>
<sequence>MDSGATLADHGFVDGCYIKSDAYNGAATLVSFHLLRYVLFTAMLVVVGPFVFRVVAAFFDLERDFKSIVDHFDDVTGGLMYSFVVFTLGNYSHTFGWVTAVFYFVGLLAYSGLTWLPFMGVSIPGWRSWSREAWLVNSAGLVLVLAGAGFHIHWASQAGILQWYLPLFVLASASLWSPFFVKWLHHYCMDNYPEGLGIERRSRRAALSIFVTRSGAIRRKYQVEEENQLAMLRLRAEQYAATRALSVTRQSGSSTDDNDRCEPLSMPIGDGPVSMQRSSDADTPMLQGDNHSASRLNMPNEPTAQPRATTLTQAQKQEIIEHKLRHLHYINAKPGESLPLYRYQLHLHHWQIFYTLAFFTRFDDFASRACAGIVLGIFTHGHAAFGLDPLMERKEHLKDKKEQ</sequence>
<feature type="transmembrane region" description="Helical" evidence="2">
    <location>
        <begin position="71"/>
        <end position="89"/>
    </location>
</feature>
<name>A0A9W8GP25_9FUNG</name>
<feature type="transmembrane region" description="Helical" evidence="2">
    <location>
        <begin position="95"/>
        <end position="121"/>
    </location>
</feature>
<evidence type="ECO:0000256" key="2">
    <source>
        <dbReference type="SAM" id="Phobius"/>
    </source>
</evidence>